<evidence type="ECO:0000313" key="1">
    <source>
        <dbReference type="EMBL" id="KZP05951.1"/>
    </source>
</evidence>
<sequence length="74" mass="8349">MSHSATVFNGAHVADTARTRSLGHWSQPLKHMESRMSRTLQSLVATWQVNRVKPGNIFGNASRSRLLSTFKRIK</sequence>
<organism evidence="2 3">
    <name type="scientific">Athelia psychrophila</name>
    <dbReference type="NCBI Taxonomy" id="1759441"/>
    <lineage>
        <taxon>Eukaryota</taxon>
        <taxon>Fungi</taxon>
        <taxon>Dikarya</taxon>
        <taxon>Basidiomycota</taxon>
        <taxon>Agaricomycotina</taxon>
        <taxon>Agaricomycetes</taxon>
        <taxon>Agaricomycetidae</taxon>
        <taxon>Atheliales</taxon>
        <taxon>Atheliaceae</taxon>
        <taxon>Athelia</taxon>
    </lineage>
</organism>
<evidence type="ECO:0000313" key="3">
    <source>
        <dbReference type="Proteomes" id="UP000076532"/>
    </source>
</evidence>
<evidence type="ECO:0000313" key="2">
    <source>
        <dbReference type="EMBL" id="KZP28425.1"/>
    </source>
</evidence>
<protein>
    <submittedName>
        <fullName evidence="2">Uncharacterized protein</fullName>
    </submittedName>
</protein>
<proteinExistence type="predicted"/>
<accession>A0A166RM96</accession>
<gene>
    <name evidence="2" type="ORF">FIBSPDRAFT_852570</name>
    <name evidence="1" type="ORF">FIBSPDRAFT_876960</name>
</gene>
<dbReference type="Proteomes" id="UP000076532">
    <property type="component" value="Unassembled WGS sequence"/>
</dbReference>
<reference evidence="2 3" key="1">
    <citation type="journal article" date="2016" name="Mol. Biol. Evol.">
        <title>Comparative Genomics of Early-Diverging Mushroom-Forming Fungi Provides Insights into the Origins of Lignocellulose Decay Capabilities.</title>
        <authorList>
            <person name="Nagy L.G."/>
            <person name="Riley R."/>
            <person name="Tritt A."/>
            <person name="Adam C."/>
            <person name="Daum C."/>
            <person name="Floudas D."/>
            <person name="Sun H."/>
            <person name="Yadav J.S."/>
            <person name="Pangilinan J."/>
            <person name="Larsson K.H."/>
            <person name="Matsuura K."/>
            <person name="Barry K."/>
            <person name="Labutti K."/>
            <person name="Kuo R."/>
            <person name="Ohm R.A."/>
            <person name="Bhattacharya S.S."/>
            <person name="Shirouzu T."/>
            <person name="Yoshinaga Y."/>
            <person name="Martin F.M."/>
            <person name="Grigoriev I.V."/>
            <person name="Hibbett D.S."/>
        </authorList>
    </citation>
    <scope>NUCLEOTIDE SEQUENCE [LARGE SCALE GENOMIC DNA]</scope>
    <source>
        <strain evidence="2 3">CBS 109695</strain>
    </source>
</reference>
<keyword evidence="3" id="KW-1185">Reference proteome</keyword>
<dbReference type="EMBL" id="KV417810">
    <property type="protein sequence ID" value="KZP05951.1"/>
    <property type="molecule type" value="Genomic_DNA"/>
</dbReference>
<dbReference type="AlphaFoldDB" id="A0A166RM96"/>
<dbReference type="EMBL" id="KV417503">
    <property type="protein sequence ID" value="KZP28425.1"/>
    <property type="molecule type" value="Genomic_DNA"/>
</dbReference>
<name>A0A166RM96_9AGAM</name>